<protein>
    <submittedName>
        <fullName evidence="2">Uncharacterized protein</fullName>
    </submittedName>
</protein>
<comment type="caution">
    <text evidence="2">The sequence shown here is derived from an EMBL/GenBank/DDBJ whole genome shotgun (WGS) entry which is preliminary data.</text>
</comment>
<keyword evidence="1" id="KW-0812">Transmembrane</keyword>
<keyword evidence="1" id="KW-0472">Membrane</keyword>
<reference evidence="3" key="1">
    <citation type="journal article" date="2019" name="Int. J. Syst. Evol. Microbiol.">
        <title>The Global Catalogue of Microorganisms (GCM) 10K type strain sequencing project: providing services to taxonomists for standard genome sequencing and annotation.</title>
        <authorList>
            <consortium name="The Broad Institute Genomics Platform"/>
            <consortium name="The Broad Institute Genome Sequencing Center for Infectious Disease"/>
            <person name="Wu L."/>
            <person name="Ma J."/>
        </authorList>
    </citation>
    <scope>NUCLEOTIDE SEQUENCE [LARGE SCALE GENOMIC DNA]</scope>
    <source>
        <strain evidence="3">KCTC 52660</strain>
    </source>
</reference>
<accession>A0ABV7B9I5</accession>
<dbReference type="EMBL" id="JBHRSQ010000040">
    <property type="protein sequence ID" value="MFC2993626.1"/>
    <property type="molecule type" value="Genomic_DNA"/>
</dbReference>
<dbReference type="Proteomes" id="UP001595386">
    <property type="component" value="Unassembled WGS sequence"/>
</dbReference>
<gene>
    <name evidence="2" type="ORF">ACFODV_16525</name>
</gene>
<evidence type="ECO:0000313" key="3">
    <source>
        <dbReference type="Proteomes" id="UP001595386"/>
    </source>
</evidence>
<keyword evidence="3" id="KW-1185">Reference proteome</keyword>
<feature type="transmembrane region" description="Helical" evidence="1">
    <location>
        <begin position="31"/>
        <end position="51"/>
    </location>
</feature>
<evidence type="ECO:0000313" key="2">
    <source>
        <dbReference type="EMBL" id="MFC2993626.1"/>
    </source>
</evidence>
<sequence length="66" mass="7147">MSRPTQWAMRLSVVRLFALTVPLAWLGGRLAGTTGVFAGMLAASVVMGVIARWQTRRLLVEVSSTT</sequence>
<dbReference type="RefSeq" id="WP_379761412.1">
    <property type="nucleotide sequence ID" value="NZ_JBHRSQ010000040.1"/>
</dbReference>
<proteinExistence type="predicted"/>
<evidence type="ECO:0000256" key="1">
    <source>
        <dbReference type="SAM" id="Phobius"/>
    </source>
</evidence>
<name>A0ABV7B9I5_9GAMM</name>
<organism evidence="2 3">
    <name type="scientific">Halomonas tibetensis</name>
    <dbReference type="NCBI Taxonomy" id="2259590"/>
    <lineage>
        <taxon>Bacteria</taxon>
        <taxon>Pseudomonadati</taxon>
        <taxon>Pseudomonadota</taxon>
        <taxon>Gammaproteobacteria</taxon>
        <taxon>Oceanospirillales</taxon>
        <taxon>Halomonadaceae</taxon>
        <taxon>Halomonas</taxon>
    </lineage>
</organism>
<keyword evidence="1" id="KW-1133">Transmembrane helix</keyword>
<feature type="transmembrane region" description="Helical" evidence="1">
    <location>
        <begin position="7"/>
        <end position="25"/>
    </location>
</feature>